<accession>A0A316A6P4</accession>
<dbReference type="OrthoDB" id="9971727at2"/>
<protein>
    <submittedName>
        <fullName evidence="1">Uncharacterized protein</fullName>
    </submittedName>
</protein>
<reference evidence="1 2" key="1">
    <citation type="submission" date="2018-03" db="EMBL/GenBank/DDBJ databases">
        <title>Genomic Encyclopedia of Archaeal and Bacterial Type Strains, Phase II (KMG-II): from individual species to whole genera.</title>
        <authorList>
            <person name="Goeker M."/>
        </authorList>
    </citation>
    <scope>NUCLEOTIDE SEQUENCE [LARGE SCALE GENOMIC DNA]</scope>
    <source>
        <strain evidence="1 2">DSM 44889</strain>
    </source>
</reference>
<dbReference type="Proteomes" id="UP000245469">
    <property type="component" value="Unassembled WGS sequence"/>
</dbReference>
<evidence type="ECO:0000313" key="2">
    <source>
        <dbReference type="Proteomes" id="UP000245469"/>
    </source>
</evidence>
<keyword evidence="2" id="KW-1185">Reference proteome</keyword>
<gene>
    <name evidence="1" type="ORF">BXY45_11821</name>
</gene>
<dbReference type="RefSeq" id="WP_109775144.1">
    <property type="nucleotide sequence ID" value="NZ_QGDQ01000018.1"/>
</dbReference>
<dbReference type="AlphaFoldDB" id="A0A316A6P4"/>
<evidence type="ECO:0000313" key="1">
    <source>
        <dbReference type="EMBL" id="PWJ52650.1"/>
    </source>
</evidence>
<name>A0A316A6P4_9ACTN</name>
<organism evidence="1 2">
    <name type="scientific">Quadrisphaera granulorum</name>
    <dbReference type="NCBI Taxonomy" id="317664"/>
    <lineage>
        <taxon>Bacteria</taxon>
        <taxon>Bacillati</taxon>
        <taxon>Actinomycetota</taxon>
        <taxon>Actinomycetes</taxon>
        <taxon>Kineosporiales</taxon>
        <taxon>Kineosporiaceae</taxon>
        <taxon>Quadrisphaera</taxon>
    </lineage>
</organism>
<comment type="caution">
    <text evidence="1">The sequence shown here is derived from an EMBL/GenBank/DDBJ whole genome shotgun (WGS) entry which is preliminary data.</text>
</comment>
<sequence length="124" mass="12572">MTTPATSETAELTESPSADEALQAARGVLAALVEHARCEGEQARAEVALAHLDDVFPLSNPASGDGVGARGAVLVDEAISAVVAVVHTAEEAHARARGLMALEVITSCLDMPSTVSSDVPSGQP</sequence>
<proteinExistence type="predicted"/>
<dbReference type="EMBL" id="QGDQ01000018">
    <property type="protein sequence ID" value="PWJ52650.1"/>
    <property type="molecule type" value="Genomic_DNA"/>
</dbReference>